<dbReference type="EMBL" id="SDAQ01000072">
    <property type="protein sequence ID" value="KAI3543441.1"/>
    <property type="molecule type" value="Genomic_DNA"/>
</dbReference>
<dbReference type="AlphaFoldDB" id="A0A9P9X938"/>
<comment type="caution">
    <text evidence="3">The sequence shown here is derived from an EMBL/GenBank/DDBJ whole genome shotgun (WGS) entry which is preliminary data.</text>
</comment>
<reference evidence="3" key="1">
    <citation type="submission" date="2019-01" db="EMBL/GenBank/DDBJ databases">
        <title>Colletotrichum abscissum LGMF1257.</title>
        <authorList>
            <person name="Baroncelli R."/>
        </authorList>
    </citation>
    <scope>NUCLEOTIDE SEQUENCE</scope>
    <source>
        <strain evidence="3">Ca142</strain>
    </source>
</reference>
<feature type="compositionally biased region" description="Basic and acidic residues" evidence="1">
    <location>
        <begin position="1"/>
        <end position="11"/>
    </location>
</feature>
<feature type="compositionally biased region" description="Basic and acidic residues" evidence="1">
    <location>
        <begin position="32"/>
        <end position="43"/>
    </location>
</feature>
<feature type="compositionally biased region" description="Acidic residues" evidence="1">
    <location>
        <begin position="123"/>
        <end position="132"/>
    </location>
</feature>
<keyword evidence="2" id="KW-0812">Transmembrane</keyword>
<name>A0A9P9X938_9PEZI</name>
<evidence type="ECO:0000313" key="4">
    <source>
        <dbReference type="Proteomes" id="UP001056436"/>
    </source>
</evidence>
<gene>
    <name evidence="3" type="ORF">CABS02_10044</name>
</gene>
<feature type="compositionally biased region" description="Acidic residues" evidence="1">
    <location>
        <begin position="159"/>
        <end position="169"/>
    </location>
</feature>
<keyword evidence="2" id="KW-0472">Membrane</keyword>
<feature type="compositionally biased region" description="Polar residues" evidence="1">
    <location>
        <begin position="13"/>
        <end position="25"/>
    </location>
</feature>
<evidence type="ECO:0000256" key="2">
    <source>
        <dbReference type="SAM" id="Phobius"/>
    </source>
</evidence>
<protein>
    <submittedName>
        <fullName evidence="3">Uncharacterized protein</fullName>
    </submittedName>
</protein>
<sequence length="450" mass="47789">MDGQQRDDRAGHNFQNNRMSANGSQPAAGPRRRNDGQSLEDSHSASQIDRMLTSLFLDSWVEVSSQPSSSSLSSIGDEIVTTGLRVGGSMAARRRRLHHQNQPVPRSFHVDQTAIHAGTSSQEEYEESESEEDRCLTSSTENVRPPVRASFQQQPSAQEDSEDSDDSDEIATALGRVSDDPVFRPQPNAFSHPPSGLDRRHSASSAIHQHPHSGVRPALSQRSQTRVSRGPPNFMSPAYQADNDAALRASLTTLLSCAAAARGLPKYKDTTERQGAPPAHTGVGPSSQPVELRLMPESELMAERPTQPQTASPAKSPAARPSRTAASSAPSSPKTDGVDKHKRTSSSQTRSSRATKKKKVAASEDALISPTLLTWVVSAGVVVLVSVVGFGAGYVIGREVGRQEALSAGVGVNASAVADSSSCGREVIRSSGGGLRRLRWGAGVGRSVVA</sequence>
<feature type="compositionally biased region" description="Low complexity" evidence="1">
    <location>
        <begin position="310"/>
        <end position="334"/>
    </location>
</feature>
<feature type="region of interest" description="Disordered" evidence="1">
    <location>
        <begin position="118"/>
        <end position="239"/>
    </location>
</feature>
<feature type="region of interest" description="Disordered" evidence="1">
    <location>
        <begin position="1"/>
        <end position="45"/>
    </location>
</feature>
<organism evidence="3 4">
    <name type="scientific">Colletotrichum abscissum</name>
    <dbReference type="NCBI Taxonomy" id="1671311"/>
    <lineage>
        <taxon>Eukaryota</taxon>
        <taxon>Fungi</taxon>
        <taxon>Dikarya</taxon>
        <taxon>Ascomycota</taxon>
        <taxon>Pezizomycotina</taxon>
        <taxon>Sordariomycetes</taxon>
        <taxon>Hypocreomycetidae</taxon>
        <taxon>Glomerellales</taxon>
        <taxon>Glomerellaceae</taxon>
        <taxon>Colletotrichum</taxon>
        <taxon>Colletotrichum acutatum species complex</taxon>
    </lineage>
</organism>
<feature type="region of interest" description="Disordered" evidence="1">
    <location>
        <begin position="268"/>
        <end position="289"/>
    </location>
</feature>
<keyword evidence="4" id="KW-1185">Reference proteome</keyword>
<feature type="region of interest" description="Disordered" evidence="1">
    <location>
        <begin position="91"/>
        <end position="110"/>
    </location>
</feature>
<dbReference type="Proteomes" id="UP001056436">
    <property type="component" value="Unassembled WGS sequence"/>
</dbReference>
<evidence type="ECO:0000256" key="1">
    <source>
        <dbReference type="SAM" id="MobiDB-lite"/>
    </source>
</evidence>
<evidence type="ECO:0000313" key="3">
    <source>
        <dbReference type="EMBL" id="KAI3543441.1"/>
    </source>
</evidence>
<accession>A0A9P9X938</accession>
<dbReference type="OrthoDB" id="5413188at2759"/>
<proteinExistence type="predicted"/>
<keyword evidence="2" id="KW-1133">Transmembrane helix</keyword>
<feature type="region of interest" description="Disordered" evidence="1">
    <location>
        <begin position="302"/>
        <end position="363"/>
    </location>
</feature>
<feature type="transmembrane region" description="Helical" evidence="2">
    <location>
        <begin position="372"/>
        <end position="396"/>
    </location>
</feature>